<reference evidence="1 2" key="1">
    <citation type="journal article" date="2021" name="BMC Genomics">
        <title>Datura genome reveals duplications of psychoactive alkaloid biosynthetic genes and high mutation rate following tissue culture.</title>
        <authorList>
            <person name="Rajewski A."/>
            <person name="Carter-House D."/>
            <person name="Stajich J."/>
            <person name="Litt A."/>
        </authorList>
    </citation>
    <scope>NUCLEOTIDE SEQUENCE [LARGE SCALE GENOMIC DNA]</scope>
    <source>
        <strain evidence="1">AR-01</strain>
    </source>
</reference>
<keyword evidence="2" id="KW-1185">Reference proteome</keyword>
<comment type="caution">
    <text evidence="1">The sequence shown here is derived from an EMBL/GenBank/DDBJ whole genome shotgun (WGS) entry which is preliminary data.</text>
</comment>
<sequence length="201" mass="22905">MFLALLGWPHFWLQKPFQDVFTPPWMDSLLGCGVFGANPHERRCYEKENSVGERQRRFVVTRCIFFGGSKHAVGTGPWLTDVRPAFYRWRAASWPRLEAILSFVLLLSNHMARIKLMGDDERDATPGGECEYLPCLSFIGGGCPSSINLVKVELFLIKFQLSSHRKNFPSCGDGIEPKRLRFSFSGAYPSLLTLLPYERLL</sequence>
<accession>A0ABS8RXU5</accession>
<organism evidence="1 2">
    <name type="scientific">Datura stramonium</name>
    <name type="common">Jimsonweed</name>
    <name type="synonym">Common thornapple</name>
    <dbReference type="NCBI Taxonomy" id="4076"/>
    <lineage>
        <taxon>Eukaryota</taxon>
        <taxon>Viridiplantae</taxon>
        <taxon>Streptophyta</taxon>
        <taxon>Embryophyta</taxon>
        <taxon>Tracheophyta</taxon>
        <taxon>Spermatophyta</taxon>
        <taxon>Magnoliopsida</taxon>
        <taxon>eudicotyledons</taxon>
        <taxon>Gunneridae</taxon>
        <taxon>Pentapetalae</taxon>
        <taxon>asterids</taxon>
        <taxon>lamiids</taxon>
        <taxon>Solanales</taxon>
        <taxon>Solanaceae</taxon>
        <taxon>Solanoideae</taxon>
        <taxon>Datureae</taxon>
        <taxon>Datura</taxon>
    </lineage>
</organism>
<name>A0ABS8RXU5_DATST</name>
<gene>
    <name evidence="1" type="ORF">HAX54_012755</name>
</gene>
<protein>
    <submittedName>
        <fullName evidence="1">Uncharacterized protein</fullName>
    </submittedName>
</protein>
<evidence type="ECO:0000313" key="2">
    <source>
        <dbReference type="Proteomes" id="UP000823775"/>
    </source>
</evidence>
<evidence type="ECO:0000313" key="1">
    <source>
        <dbReference type="EMBL" id="MCD7451594.1"/>
    </source>
</evidence>
<dbReference type="Proteomes" id="UP000823775">
    <property type="component" value="Unassembled WGS sequence"/>
</dbReference>
<dbReference type="EMBL" id="JACEIK010000175">
    <property type="protein sequence ID" value="MCD7451594.1"/>
    <property type="molecule type" value="Genomic_DNA"/>
</dbReference>
<proteinExistence type="predicted"/>